<feature type="domain" description="LysM" evidence="6">
    <location>
        <begin position="230"/>
        <end position="276"/>
    </location>
</feature>
<name>A0AAD9YFG6_COLKA</name>
<feature type="chain" id="PRO_5042247373" evidence="5">
    <location>
        <begin position="20"/>
        <end position="278"/>
    </location>
</feature>
<dbReference type="Pfam" id="PF01476">
    <property type="entry name" value="LysM"/>
    <property type="match status" value="3"/>
</dbReference>
<evidence type="ECO:0000256" key="1">
    <source>
        <dbReference type="ARBA" id="ARBA00022669"/>
    </source>
</evidence>
<dbReference type="PANTHER" id="PTHR34997:SF18">
    <property type="entry name" value="LYSM DOMAIN-CONTAINING PROTEIN"/>
    <property type="match status" value="1"/>
</dbReference>
<keyword evidence="2" id="KW-0843">Virulence</keyword>
<evidence type="ECO:0000256" key="3">
    <source>
        <dbReference type="ARBA" id="ARBA00044955"/>
    </source>
</evidence>
<comment type="caution">
    <text evidence="7">The sequence shown here is derived from an EMBL/GenBank/DDBJ whole genome shotgun (WGS) entry which is preliminary data.</text>
</comment>
<feature type="region of interest" description="Disordered" evidence="4">
    <location>
        <begin position="85"/>
        <end position="136"/>
    </location>
</feature>
<keyword evidence="5" id="KW-0732">Signal</keyword>
<dbReference type="InterPro" id="IPR052210">
    <property type="entry name" value="LysM1-like"/>
</dbReference>
<evidence type="ECO:0000256" key="5">
    <source>
        <dbReference type="SAM" id="SignalP"/>
    </source>
</evidence>
<evidence type="ECO:0000256" key="2">
    <source>
        <dbReference type="ARBA" id="ARBA00023026"/>
    </source>
</evidence>
<dbReference type="PROSITE" id="PS51782">
    <property type="entry name" value="LYSM"/>
    <property type="match status" value="3"/>
</dbReference>
<protein>
    <submittedName>
        <fullName evidence="7">LysM domain-containing protein</fullName>
    </submittedName>
</protein>
<keyword evidence="1" id="KW-0147">Chitin-binding</keyword>
<feature type="compositionally biased region" description="Low complexity" evidence="4">
    <location>
        <begin position="87"/>
        <end position="127"/>
    </location>
</feature>
<evidence type="ECO:0000313" key="7">
    <source>
        <dbReference type="EMBL" id="KAK2760453.1"/>
    </source>
</evidence>
<dbReference type="InterPro" id="IPR036779">
    <property type="entry name" value="LysM_dom_sf"/>
</dbReference>
<evidence type="ECO:0000259" key="6">
    <source>
        <dbReference type="PROSITE" id="PS51782"/>
    </source>
</evidence>
<dbReference type="EMBL" id="VYYT01000171">
    <property type="protein sequence ID" value="KAK2760453.1"/>
    <property type="molecule type" value="Genomic_DNA"/>
</dbReference>
<reference evidence="7" key="1">
    <citation type="submission" date="2023-02" db="EMBL/GenBank/DDBJ databases">
        <title>Colletotrichum kahawae CIFC_Que2 genome sequencing and assembly.</title>
        <authorList>
            <person name="Baroncelli R."/>
        </authorList>
    </citation>
    <scope>NUCLEOTIDE SEQUENCE</scope>
    <source>
        <strain evidence="7">CIFC_Que2</strain>
    </source>
</reference>
<dbReference type="PANTHER" id="PTHR34997">
    <property type="entry name" value="AM15"/>
    <property type="match status" value="1"/>
</dbReference>
<feature type="domain" description="LysM" evidence="6">
    <location>
        <begin position="146"/>
        <end position="192"/>
    </location>
</feature>
<dbReference type="CDD" id="cd00118">
    <property type="entry name" value="LysM"/>
    <property type="match status" value="3"/>
</dbReference>
<dbReference type="Proteomes" id="UP001281614">
    <property type="component" value="Unassembled WGS sequence"/>
</dbReference>
<feature type="region of interest" description="Disordered" evidence="4">
    <location>
        <begin position="200"/>
        <end position="219"/>
    </location>
</feature>
<accession>A0AAD9YFG6</accession>
<dbReference type="InterPro" id="IPR018392">
    <property type="entry name" value="LysM"/>
</dbReference>
<dbReference type="SMART" id="SM00257">
    <property type="entry name" value="LysM"/>
    <property type="match status" value="3"/>
</dbReference>
<evidence type="ECO:0000313" key="8">
    <source>
        <dbReference type="Proteomes" id="UP001281614"/>
    </source>
</evidence>
<dbReference type="AlphaFoldDB" id="A0AAD9YFG6"/>
<dbReference type="Gene3D" id="3.10.350.10">
    <property type="entry name" value="LysM domain"/>
    <property type="match status" value="3"/>
</dbReference>
<dbReference type="SUPFAM" id="SSF54106">
    <property type="entry name" value="LysM domain"/>
    <property type="match status" value="2"/>
</dbReference>
<gene>
    <name evidence="7" type="ORF">CKAH01_16496</name>
</gene>
<proteinExistence type="inferred from homology"/>
<feature type="signal peptide" evidence="5">
    <location>
        <begin position="1"/>
        <end position="19"/>
    </location>
</feature>
<organism evidence="7 8">
    <name type="scientific">Colletotrichum kahawae</name>
    <name type="common">Coffee berry disease fungus</name>
    <dbReference type="NCBI Taxonomy" id="34407"/>
    <lineage>
        <taxon>Eukaryota</taxon>
        <taxon>Fungi</taxon>
        <taxon>Dikarya</taxon>
        <taxon>Ascomycota</taxon>
        <taxon>Pezizomycotina</taxon>
        <taxon>Sordariomycetes</taxon>
        <taxon>Hypocreomycetidae</taxon>
        <taxon>Glomerellales</taxon>
        <taxon>Glomerellaceae</taxon>
        <taxon>Colletotrichum</taxon>
        <taxon>Colletotrichum gloeosporioides species complex</taxon>
    </lineage>
</organism>
<keyword evidence="8" id="KW-1185">Reference proteome</keyword>
<evidence type="ECO:0000256" key="4">
    <source>
        <dbReference type="SAM" id="MobiDB-lite"/>
    </source>
</evidence>
<dbReference type="GO" id="GO:0008061">
    <property type="term" value="F:chitin binding"/>
    <property type="evidence" value="ECO:0007669"/>
    <property type="project" value="UniProtKB-KW"/>
</dbReference>
<feature type="domain" description="LysM" evidence="6">
    <location>
        <begin position="33"/>
        <end position="77"/>
    </location>
</feature>
<comment type="similarity">
    <text evidence="3">Belongs to the secreted LysM effector family.</text>
</comment>
<sequence length="278" mass="29285">MHITRLLAAAGLLPGIVFAKTGTQSRRAVDCAFSIPPGNGDTCASFADSWGVSVDDLKKINPGITCPGLDTSKSYCVIGTVNDDPESTTTATSTRRTTLKTSTSKPSTTPKTSSNKPSTTSKKSSTAPPAPSNSPAMPGLAANCNAFYKVSSGDQCGTIAAKHGISTAQFRSWNREVNADCTNLWLGYYVCVRVPGATTTSRGVSQPTTTKPPSSGPSPQMPGIIAGCKSYHQVKSGDSCWTIYTKAGITLNQFLSWNKGVDSKCSNLWLGYYVCTRV</sequence>